<reference evidence="2" key="1">
    <citation type="journal article" date="2014" name="Int. J. Syst. Evol. Microbiol.">
        <title>Complete genome sequence of Corynebacterium casei LMG S-19264T (=DSM 44701T), isolated from a smear-ripened cheese.</title>
        <authorList>
            <consortium name="US DOE Joint Genome Institute (JGI-PGF)"/>
            <person name="Walter F."/>
            <person name="Albersmeier A."/>
            <person name="Kalinowski J."/>
            <person name="Ruckert C."/>
        </authorList>
    </citation>
    <scope>NUCLEOTIDE SEQUENCE</scope>
    <source>
        <strain evidence="2">JCM 4646</strain>
    </source>
</reference>
<gene>
    <name evidence="2" type="ORF">GCM10018781_44940</name>
</gene>
<comment type="caution">
    <text evidence="2">The sequence shown here is derived from an EMBL/GenBank/DDBJ whole genome shotgun (WGS) entry which is preliminary data.</text>
</comment>
<dbReference type="InterPro" id="IPR023213">
    <property type="entry name" value="CAT-like_dom_sf"/>
</dbReference>
<dbReference type="PANTHER" id="PTHR31642:SF310">
    <property type="entry name" value="FATTY ALCOHOL:CAFFEOYL-COA ACYLTRANSFERASE"/>
    <property type="match status" value="1"/>
</dbReference>
<accession>A0A919G0B7</accession>
<dbReference type="Proteomes" id="UP000617734">
    <property type="component" value="Unassembled WGS sequence"/>
</dbReference>
<evidence type="ECO:0000256" key="1">
    <source>
        <dbReference type="ARBA" id="ARBA00022679"/>
    </source>
</evidence>
<dbReference type="InterPro" id="IPR050317">
    <property type="entry name" value="Plant_Fungal_Acyltransferase"/>
</dbReference>
<protein>
    <recommendedName>
        <fullName evidence="4">Transferase family protein</fullName>
    </recommendedName>
</protein>
<keyword evidence="3" id="KW-1185">Reference proteome</keyword>
<dbReference type="Gene3D" id="3.30.559.10">
    <property type="entry name" value="Chloramphenicol acetyltransferase-like domain"/>
    <property type="match status" value="2"/>
</dbReference>
<dbReference type="EMBL" id="BNBO01000026">
    <property type="protein sequence ID" value="GHH75636.1"/>
    <property type="molecule type" value="Genomic_DNA"/>
</dbReference>
<reference evidence="2" key="2">
    <citation type="submission" date="2020-09" db="EMBL/GenBank/DDBJ databases">
        <authorList>
            <person name="Sun Q."/>
            <person name="Ohkuma M."/>
        </authorList>
    </citation>
    <scope>NUCLEOTIDE SEQUENCE</scope>
    <source>
        <strain evidence="2">JCM 4646</strain>
    </source>
</reference>
<proteinExistence type="predicted"/>
<keyword evidence="1" id="KW-0808">Transferase</keyword>
<dbReference type="Pfam" id="PF02458">
    <property type="entry name" value="Transferase"/>
    <property type="match status" value="1"/>
</dbReference>
<evidence type="ECO:0008006" key="4">
    <source>
        <dbReference type="Google" id="ProtNLM"/>
    </source>
</evidence>
<name>A0A919G0B7_9ACTN</name>
<evidence type="ECO:0000313" key="3">
    <source>
        <dbReference type="Proteomes" id="UP000617734"/>
    </source>
</evidence>
<organism evidence="2 3">
    <name type="scientific">Kitasatospora indigofera</name>
    <dbReference type="NCBI Taxonomy" id="67307"/>
    <lineage>
        <taxon>Bacteria</taxon>
        <taxon>Bacillati</taxon>
        <taxon>Actinomycetota</taxon>
        <taxon>Actinomycetes</taxon>
        <taxon>Kitasatosporales</taxon>
        <taxon>Streptomycetaceae</taxon>
        <taxon>Kitasatospora</taxon>
    </lineage>
</organism>
<dbReference type="RefSeq" id="WP_190212681.1">
    <property type="nucleotide sequence ID" value="NZ_BNBO01000026.1"/>
</dbReference>
<evidence type="ECO:0000313" key="2">
    <source>
        <dbReference type="EMBL" id="GHH75636.1"/>
    </source>
</evidence>
<dbReference type="GeneID" id="95354882"/>
<dbReference type="SUPFAM" id="SSF52777">
    <property type="entry name" value="CoA-dependent acyltransferases"/>
    <property type="match status" value="1"/>
</dbReference>
<dbReference type="GO" id="GO:0016747">
    <property type="term" value="F:acyltransferase activity, transferring groups other than amino-acyl groups"/>
    <property type="evidence" value="ECO:0007669"/>
    <property type="project" value="TreeGrafter"/>
</dbReference>
<dbReference type="PANTHER" id="PTHR31642">
    <property type="entry name" value="TRICHOTHECENE 3-O-ACETYLTRANSFERASE"/>
    <property type="match status" value="1"/>
</dbReference>
<sequence>MSAWPQLRESRTVRAGQAPGTVVRCGLVDTMLADLSVSVVYFFEQALDEERLTAGLARALERLPVFGGRLRTADGRLEIVCDDSGVPVDSYDLDETLAEAMGRVTMPTARLVDPVEASAARAGGLPLFTVRVSRLAGGGTALGCSWHHAVGDVQTFMLLMRTWSAAVEGTELPPAELVQDQDAFLDEVLPAGDCGRPGFRLPGPEEAALLGREVAGALRANRTVQVYFGQAEVDRMRQELSAQAGRRLSSGDVLCAHVVSSVRELDADAEVRWLTVPVNVRRPLGLSAGLVGNLLSEIHLPWAPKEGTAALAEALRGAVEEFTAEHLNLRANLRFLESIGRERFADCVPLGFDPERRRFTFSNWSRFGAYDVEFGGRRPVFFSPAANLPLPWVSWMVEGFEGSGYLFTVVLPAKLAGRLRGAEGRAVLHRFRDPADVLPAAAGSVPKVV</sequence>
<dbReference type="AlphaFoldDB" id="A0A919G0B7"/>